<evidence type="ECO:0000313" key="3">
    <source>
        <dbReference type="Proteomes" id="UP001168098"/>
    </source>
</evidence>
<gene>
    <name evidence="2" type="ORF">PVL29_006163</name>
</gene>
<evidence type="ECO:0000313" key="2">
    <source>
        <dbReference type="EMBL" id="KAJ9700707.1"/>
    </source>
</evidence>
<sequence>MLLLRLLVVVLTAMVLMLMLMLVLSALEVSISGTESMDKCLIFGRAQAWRRGVSPY</sequence>
<keyword evidence="1" id="KW-1133">Transmembrane helix</keyword>
<comment type="caution">
    <text evidence="2">The sequence shown here is derived from an EMBL/GenBank/DDBJ whole genome shotgun (WGS) entry which is preliminary data.</text>
</comment>
<reference evidence="2 3" key="1">
    <citation type="journal article" date="2023" name="BMC Biotechnol.">
        <title>Vitis rotundifolia cv Carlos genome sequencing.</title>
        <authorList>
            <person name="Huff M."/>
            <person name="Hulse-Kemp A."/>
            <person name="Scheffler B."/>
            <person name="Youngblood R."/>
            <person name="Simpson S."/>
            <person name="Babiker E."/>
            <person name="Staton M."/>
        </authorList>
    </citation>
    <scope>NUCLEOTIDE SEQUENCE [LARGE SCALE GENOMIC DNA]</scope>
    <source>
        <tissue evidence="2">Leaf</tissue>
    </source>
</reference>
<evidence type="ECO:0000256" key="1">
    <source>
        <dbReference type="SAM" id="Phobius"/>
    </source>
</evidence>
<keyword evidence="1" id="KW-0472">Membrane</keyword>
<dbReference type="EMBL" id="JARBHA010000005">
    <property type="protein sequence ID" value="KAJ9700707.1"/>
    <property type="molecule type" value="Genomic_DNA"/>
</dbReference>
<proteinExistence type="predicted"/>
<feature type="transmembrane region" description="Helical" evidence="1">
    <location>
        <begin position="6"/>
        <end position="27"/>
    </location>
</feature>
<protein>
    <submittedName>
        <fullName evidence="2">Uncharacterized protein</fullName>
    </submittedName>
</protein>
<organism evidence="2 3">
    <name type="scientific">Vitis rotundifolia</name>
    <name type="common">Muscadine grape</name>
    <dbReference type="NCBI Taxonomy" id="103349"/>
    <lineage>
        <taxon>Eukaryota</taxon>
        <taxon>Viridiplantae</taxon>
        <taxon>Streptophyta</taxon>
        <taxon>Embryophyta</taxon>
        <taxon>Tracheophyta</taxon>
        <taxon>Spermatophyta</taxon>
        <taxon>Magnoliopsida</taxon>
        <taxon>eudicotyledons</taxon>
        <taxon>Gunneridae</taxon>
        <taxon>Pentapetalae</taxon>
        <taxon>rosids</taxon>
        <taxon>Vitales</taxon>
        <taxon>Vitaceae</taxon>
        <taxon>Viteae</taxon>
        <taxon>Vitis</taxon>
    </lineage>
</organism>
<accession>A0AA39A597</accession>
<keyword evidence="3" id="KW-1185">Reference proteome</keyword>
<keyword evidence="1" id="KW-0812">Transmembrane</keyword>
<name>A0AA39A597_VITRO</name>
<dbReference type="Proteomes" id="UP001168098">
    <property type="component" value="Unassembled WGS sequence"/>
</dbReference>
<dbReference type="AlphaFoldDB" id="A0AA39A597"/>